<dbReference type="InterPro" id="IPR009057">
    <property type="entry name" value="Homeodomain-like_sf"/>
</dbReference>
<evidence type="ECO:0000313" key="5">
    <source>
        <dbReference type="EMBL" id="MPN07585.1"/>
    </source>
</evidence>
<dbReference type="GO" id="GO:0003700">
    <property type="term" value="F:DNA-binding transcription factor activity"/>
    <property type="evidence" value="ECO:0007669"/>
    <property type="project" value="InterPro"/>
</dbReference>
<dbReference type="AlphaFoldDB" id="A0A645EZV1"/>
<dbReference type="GO" id="GO:0043565">
    <property type="term" value="F:sequence-specific DNA binding"/>
    <property type="evidence" value="ECO:0007669"/>
    <property type="project" value="InterPro"/>
</dbReference>
<dbReference type="PANTHER" id="PTHR43280:SF2">
    <property type="entry name" value="HTH-TYPE TRANSCRIPTIONAL REGULATOR EXSA"/>
    <property type="match status" value="1"/>
</dbReference>
<dbReference type="EMBL" id="VSSQ01053564">
    <property type="protein sequence ID" value="MPN07585.1"/>
    <property type="molecule type" value="Genomic_DNA"/>
</dbReference>
<gene>
    <name evidence="5" type="primary">rhaR_149</name>
    <name evidence="5" type="ORF">SDC9_154856</name>
</gene>
<dbReference type="SMART" id="SM00342">
    <property type="entry name" value="HTH_ARAC"/>
    <property type="match status" value="1"/>
</dbReference>
<dbReference type="Pfam" id="PF12833">
    <property type="entry name" value="HTH_18"/>
    <property type="match status" value="1"/>
</dbReference>
<keyword evidence="2" id="KW-0238">DNA-binding</keyword>
<comment type="caution">
    <text evidence="5">The sequence shown here is derived from an EMBL/GenBank/DDBJ whole genome shotgun (WGS) entry which is preliminary data.</text>
</comment>
<dbReference type="PROSITE" id="PS01124">
    <property type="entry name" value="HTH_ARAC_FAMILY_2"/>
    <property type="match status" value="1"/>
</dbReference>
<organism evidence="5">
    <name type="scientific">bioreactor metagenome</name>
    <dbReference type="NCBI Taxonomy" id="1076179"/>
    <lineage>
        <taxon>unclassified sequences</taxon>
        <taxon>metagenomes</taxon>
        <taxon>ecological metagenomes</taxon>
    </lineage>
</organism>
<protein>
    <submittedName>
        <fullName evidence="5">HTH-type transcriptional activator RhaR</fullName>
    </submittedName>
</protein>
<dbReference type="PROSITE" id="PS00041">
    <property type="entry name" value="HTH_ARAC_FAMILY_1"/>
    <property type="match status" value="1"/>
</dbReference>
<evidence type="ECO:0000259" key="4">
    <source>
        <dbReference type="PROSITE" id="PS01124"/>
    </source>
</evidence>
<dbReference type="InterPro" id="IPR018062">
    <property type="entry name" value="HTH_AraC-typ_CS"/>
</dbReference>
<sequence length="197" mass="22604">MDYFSNKIMQIEASEKNLIAEIVKESQKAYSNALGGHNKLLKHENPLFGSEQLIKIHLELLLIKLIRKGSFDHSSKRLNESTLAKMEKGLVDDIIEYMHENIASDLTFEDICNHFSLGKTYLKTLFKTKTNLGAMTYFKNLKINEAKTLIREQQYNFTQIAYMLGYKSVHTFSRSFKEATDMSPSEYATSVKAMANL</sequence>
<evidence type="ECO:0000256" key="3">
    <source>
        <dbReference type="ARBA" id="ARBA00023163"/>
    </source>
</evidence>
<dbReference type="PANTHER" id="PTHR43280">
    <property type="entry name" value="ARAC-FAMILY TRANSCRIPTIONAL REGULATOR"/>
    <property type="match status" value="1"/>
</dbReference>
<keyword evidence="3" id="KW-0804">Transcription</keyword>
<name>A0A645EZV1_9ZZZZ</name>
<dbReference type="Gene3D" id="1.10.10.60">
    <property type="entry name" value="Homeodomain-like"/>
    <property type="match status" value="2"/>
</dbReference>
<dbReference type="InterPro" id="IPR018060">
    <property type="entry name" value="HTH_AraC"/>
</dbReference>
<reference evidence="5" key="1">
    <citation type="submission" date="2019-08" db="EMBL/GenBank/DDBJ databases">
        <authorList>
            <person name="Kucharzyk K."/>
            <person name="Murdoch R.W."/>
            <person name="Higgins S."/>
            <person name="Loffler F."/>
        </authorList>
    </citation>
    <scope>NUCLEOTIDE SEQUENCE</scope>
</reference>
<evidence type="ECO:0000256" key="1">
    <source>
        <dbReference type="ARBA" id="ARBA00023015"/>
    </source>
</evidence>
<evidence type="ECO:0000256" key="2">
    <source>
        <dbReference type="ARBA" id="ARBA00023125"/>
    </source>
</evidence>
<proteinExistence type="predicted"/>
<keyword evidence="1" id="KW-0805">Transcription regulation</keyword>
<feature type="domain" description="HTH araC/xylS-type" evidence="4">
    <location>
        <begin position="92"/>
        <end position="190"/>
    </location>
</feature>
<dbReference type="SUPFAM" id="SSF46689">
    <property type="entry name" value="Homeodomain-like"/>
    <property type="match status" value="2"/>
</dbReference>
<accession>A0A645EZV1</accession>